<dbReference type="GeneID" id="28717300"/>
<dbReference type="TAIR" id="AT1G34817"/>
<dbReference type="Araport" id="AT1G34812"/>
<dbReference type="EMBL" id="CP002684">
    <property type="protein sequence ID" value="ANM58601.1"/>
    <property type="molecule type" value="Genomic_DNA"/>
</dbReference>
<evidence type="ECO:0000313" key="3">
    <source>
        <dbReference type="Araport" id="AT1G34822"/>
    </source>
</evidence>
<proteinExistence type="predicted"/>
<name>A0A1P8APM6_ARATH</name>
<evidence type="ECO:0000313" key="1">
    <source>
        <dbReference type="Araport" id="AT1G34812"/>
    </source>
</evidence>
<dbReference type="KEGG" id="ath:AT1G34812"/>
<dbReference type="GeneID" id="28717301"/>
<reference evidence="5 7" key="1">
    <citation type="journal article" date="2000" name="Nature">
        <title>Sequence and analysis of chromosome 1 of the plant Arabidopsis thaliana.</title>
        <authorList>
            <person name="Theologis A."/>
            <person name="Ecker J.R."/>
            <person name="Palm C.J."/>
            <person name="Federspiel N.A."/>
            <person name="Kaul S."/>
            <person name="White O."/>
            <person name="Alonso J."/>
            <person name="Altafi H."/>
            <person name="Araujo R."/>
            <person name="Bowman C.L."/>
            <person name="Brooks S.Y."/>
            <person name="Buehler E."/>
            <person name="Chan A."/>
            <person name="Chao Q."/>
            <person name="Chen H."/>
            <person name="Cheuk R.F."/>
            <person name="Chin C.W."/>
            <person name="Chung M.K."/>
            <person name="Conn L."/>
            <person name="Conway A.B."/>
            <person name="Conway A.R."/>
            <person name="Creasy T.H."/>
            <person name="Dewar K."/>
            <person name="Dunn P."/>
            <person name="Etgu P."/>
            <person name="Feldblyum T.V."/>
            <person name="Feng J."/>
            <person name="Fong B."/>
            <person name="Fujii C.Y."/>
            <person name="Gill J.E."/>
            <person name="Goldsmith A.D."/>
            <person name="Haas B."/>
            <person name="Hansen N.F."/>
            <person name="Hughes B."/>
            <person name="Huizar L."/>
            <person name="Hunter J.L."/>
            <person name="Jenkins J."/>
            <person name="Johnson-Hopson C."/>
            <person name="Khan S."/>
            <person name="Khaykin E."/>
            <person name="Kim C.J."/>
            <person name="Koo H.L."/>
            <person name="Kremenetskaia I."/>
            <person name="Kurtz D.B."/>
            <person name="Kwan A."/>
            <person name="Lam B."/>
            <person name="Langin-Hooper S."/>
            <person name="Lee A."/>
            <person name="Lee J.M."/>
            <person name="Lenz C.A."/>
            <person name="Li J.H."/>
            <person name="Li Y."/>
            <person name="Lin X."/>
            <person name="Liu S.X."/>
            <person name="Liu Z.A."/>
            <person name="Luros J.S."/>
            <person name="Maiti R."/>
            <person name="Marziali A."/>
            <person name="Militscher J."/>
            <person name="Miranda M."/>
            <person name="Nguyen M."/>
            <person name="Nierman W.C."/>
            <person name="Osborne B.I."/>
            <person name="Pai G."/>
            <person name="Peterson J."/>
            <person name="Pham P.K."/>
            <person name="Rizzo M."/>
            <person name="Rooney T."/>
            <person name="Rowley D."/>
            <person name="Sakano H."/>
            <person name="Salzberg S.L."/>
            <person name="Schwartz J.R."/>
            <person name="Shinn P."/>
            <person name="Southwick A.M."/>
            <person name="Sun H."/>
            <person name="Tallon L.J."/>
            <person name="Tambunga G."/>
            <person name="Toriumi M.J."/>
            <person name="Town C.D."/>
            <person name="Utterback T."/>
            <person name="Van Aken S."/>
            <person name="Vaysberg M."/>
            <person name="Vysotskaia V.S."/>
            <person name="Walker M."/>
            <person name="Wu D."/>
            <person name="Yu G."/>
            <person name="Fraser C.M."/>
            <person name="Venter J.C."/>
            <person name="Davis R.W."/>
        </authorList>
    </citation>
    <scope>NUCLEOTIDE SEQUENCE [LARGE SCALE GENOMIC DNA]</scope>
    <source>
        <strain evidence="7">cv. Columbia</strain>
    </source>
</reference>
<evidence type="ECO:0008006" key="8">
    <source>
        <dbReference type="Google" id="ProtNLM"/>
    </source>
</evidence>
<dbReference type="RefSeq" id="NP_001322508.1">
    <property type="nucleotide sequence ID" value="NM_001333128.1"/>
</dbReference>
<dbReference type="TAIR" id="AT1G34822"/>
<dbReference type="RefSeq" id="NP_001321025.1">
    <property type="nucleotide sequence ID" value="NM_001333127.1"/>
</dbReference>
<reference evidence="5" key="3">
    <citation type="submission" date="2016-05" db="EMBL/GenBank/DDBJ databases">
        <authorList>
            <person name="Krishnakumar V."/>
            <person name="Cheng C.-Y."/>
            <person name="Chan A.P."/>
            <person name="Schobel S."/>
            <person name="Kim M."/>
            <person name="Ferlanti E.S."/>
            <person name="Belyaeva I."/>
            <person name="Rosen B.D."/>
            <person name="Micklem G."/>
            <person name="Miller J.R."/>
            <person name="Vaughn M."/>
            <person name="Town C.D."/>
        </authorList>
    </citation>
    <scope>NUCLEOTIDE SEQUENCE</scope>
</reference>
<evidence type="ECO:0000313" key="4">
    <source>
        <dbReference type="EMBL" id="ANM58601.1"/>
    </source>
</evidence>
<gene>
    <name evidence="1 4" type="ordered locus">At1g34812</name>
    <name evidence="2" type="ordered locus">At1g34817</name>
    <name evidence="3 6" type="ordered locus">At1g34822</name>
</gene>
<evidence type="ECO:0000313" key="5">
    <source>
        <dbReference type="EMBL" id="ANM58602.1"/>
    </source>
</evidence>
<dbReference type="AlphaFoldDB" id="A0A1P8APM6"/>
<dbReference type="Araport" id="AT1G34822"/>
<reference evidence="7" key="4">
    <citation type="journal article" date="2017" name="Plant J.">
        <title>Araport11: a complete reannotation of the Arabidopsis thaliana reference genome.</title>
        <authorList>
            <person name="Cheng C.Y."/>
            <person name="Krishnakumar V."/>
            <person name="Chan A.P."/>
            <person name="Thibaud-Nissen F."/>
            <person name="Schobel S."/>
            <person name="Town C.D."/>
        </authorList>
    </citation>
    <scope>GENOME REANNOTATION</scope>
    <source>
        <strain evidence="7">cv. Columbia</strain>
    </source>
</reference>
<dbReference type="EMBL" id="CP002684">
    <property type="protein sequence ID" value="ANM60207.1"/>
    <property type="molecule type" value="Genomic_DNA"/>
</dbReference>
<evidence type="ECO:0000313" key="2">
    <source>
        <dbReference type="Araport" id="AT1G34817"/>
    </source>
</evidence>
<keyword evidence="7" id="KW-1185">Reference proteome</keyword>
<accession>A0A1P8APM6</accession>
<protein>
    <recommendedName>
        <fullName evidence="8">Retrotransposon gag domain-containing protein</fullName>
    </recommendedName>
</protein>
<dbReference type="RefSeq" id="NP_001321024.1">
    <property type="nucleotide sequence ID" value="NM_001333126.1"/>
</dbReference>
<dbReference type="KEGG" id="ath:AT1G34817"/>
<dbReference type="TAIR" id="AT1G34812"/>
<reference evidence="5" key="2">
    <citation type="submission" date="2011-02" db="EMBL/GenBank/DDBJ databases">
        <authorList>
            <consortium name="TAIR"/>
            <person name="Swarbreck D."/>
            <person name="Lamesch P."/>
            <person name="Wilks C."/>
            <person name="Huala E."/>
        </authorList>
    </citation>
    <scope>NUCLEOTIDE SEQUENCE</scope>
</reference>
<dbReference type="EMBL" id="CP002684">
    <property type="protein sequence ID" value="ANM58602.1"/>
    <property type="molecule type" value="Genomic_DNA"/>
</dbReference>
<dbReference type="Proteomes" id="UP000006548">
    <property type="component" value="Chromosome 1"/>
</dbReference>
<evidence type="ECO:0000313" key="7">
    <source>
        <dbReference type="Proteomes" id="UP000006548"/>
    </source>
</evidence>
<dbReference type="GeneID" id="28717302"/>
<organism evidence="5 7">
    <name type="scientific">Arabidopsis thaliana</name>
    <name type="common">Mouse-ear cress</name>
    <dbReference type="NCBI Taxonomy" id="3702"/>
    <lineage>
        <taxon>Eukaryota</taxon>
        <taxon>Viridiplantae</taxon>
        <taxon>Streptophyta</taxon>
        <taxon>Embryophyta</taxon>
        <taxon>Tracheophyta</taxon>
        <taxon>Spermatophyta</taxon>
        <taxon>Magnoliopsida</taxon>
        <taxon>eudicotyledons</taxon>
        <taxon>Gunneridae</taxon>
        <taxon>Pentapetalae</taxon>
        <taxon>rosids</taxon>
        <taxon>malvids</taxon>
        <taxon>Brassicales</taxon>
        <taxon>Brassicaceae</taxon>
        <taxon>Camelineae</taxon>
        <taxon>Arabidopsis</taxon>
    </lineage>
</organism>
<sequence>MMLRKNNWSFSRADSSYYANPEVQFLELLTSMEETLKQVVCAVERIESRSISDDIRQLDLRIFTKEGIAMTEAQFLGGDYSEKDKLACVSGFFGGQAKFWFHKELSWIPFHSWSQVKDGLLLTFGNNRDKKRVLMELDLEMKHWIKDFDRKREAHKFLESEAIVDTELSGGGDLIDKDSPIQEIAQVQRRN</sequence>
<dbReference type="Araport" id="AT1G34817"/>
<evidence type="ECO:0000313" key="6">
    <source>
        <dbReference type="EMBL" id="ANM60207.1"/>
    </source>
</evidence>
<dbReference type="KEGG" id="ath:AT1G34822"/>